<evidence type="ECO:0000313" key="1">
    <source>
        <dbReference type="EMBL" id="GFP18700.1"/>
    </source>
</evidence>
<dbReference type="AlphaFoldDB" id="A0A6V8NHE5"/>
<reference evidence="1 2" key="1">
    <citation type="journal article" date="2020" name="Front. Microbiol.">
        <title>Single-cell genomics of novel Actinobacteria with the Wood-Ljungdahl pathway discovered in a serpentinizing system.</title>
        <authorList>
            <person name="Merino N."/>
            <person name="Kawai M."/>
            <person name="Boyd E.S."/>
            <person name="Colman D.R."/>
            <person name="McGlynn S.E."/>
            <person name="Nealson K.H."/>
            <person name="Kurokawa K."/>
            <person name="Hongoh Y."/>
        </authorList>
    </citation>
    <scope>NUCLEOTIDE SEQUENCE [LARGE SCALE GENOMIC DNA]</scope>
    <source>
        <strain evidence="1 2">S03</strain>
    </source>
</reference>
<proteinExistence type="predicted"/>
<comment type="caution">
    <text evidence="1">The sequence shown here is derived from an EMBL/GenBank/DDBJ whole genome shotgun (WGS) entry which is preliminary data.</text>
</comment>
<name>A0A6V8NHE5_9ACTN</name>
<evidence type="ECO:0000313" key="2">
    <source>
        <dbReference type="Proteomes" id="UP000574717"/>
    </source>
</evidence>
<sequence length="1094" mass="123340">MLVQRAPGVSCDYWQHKIRDITGIPQGKSLRATDLVRPWFLVPQHDELSEDEAADLFATVRRKLLGRAVRPRVLYAIRYVRNLGPEDSLPLLYAMRHVARERGSIGRYWPAFYEEILAGQLELRDVQVRLAPELAQVWLRLYEHTRGALYYPREGRRFIKWPLAHAGLLRDDEEVLRAFGTTLATEYGGDPSAALLLPDDLDEFLLSLLDWLEQTGDFANSHLARLVHKKDGTDVTIGELAQRWLHDQWEQIAREQDGRGANRAGLIRRHLRYDAARHRVLLILRESVWPGDVEVRLHWGDEVPVHTRFISVENSTECSPMEILVLSPAWVDNASLIVGEKHYPLRLPKPSENRGLVFRANDGRATRQWQLGEEYYVLLPANQLREDMANILFEEWVPLGPPDGQWDGYELLWVRTSDPLQVDSKNGDQGGVADVVARLEEATERLRLPSFGHLWRPRLYLVGGACVCANGKEKAFAANSVPWLEVRGIWDEMLPLTLTKWDEKRGDFASHATLELPPPQAGWGQIVELWHDSVDATEGRYRLETNSTPHLSFQLVPPSTPLGLSRFEVYLEVEREDGLTRTTGLARRDLDRGTLVGHAWPLAQLTLGISCGAWAPTLPPIQADDNGWWRMRWRDLGIGGLPDGPVDLTLSWRGLAKAHLTFADVPFVAEGNIKLRWVGQKQREFLEVTAIVSNKGQNRWARVVVLGVRPWNGQIWAQTVNLDGDGFLQARVQVERGKAHWLAILSPEPTTGSKQQPWVVETLSEVSAPWHYSVENLSGDQWDAWQTLTCQLRGVSLPPGLHNLLGLSGLGLFLNKYPELRALQPRWAVLDKSGVLERLAGWVSLGLQLSIALFASLPPAIRDSAVVLSPPFLTPFSVDELAAAVQEGGGETPLGCAMPDGSPRKLLSALRLTRGANDWHFEVHAKEWIYACSKCRLVLPADEFWHHRPPIASLPPCTAKNATLISHRPGTAVHVHLAILWDPGALLDCLTTLMLRLASSDESLIPPHAEPWLDELEVAYSGQTQRQDAKDWPTGLAETAQEVWKVIEKGYGSEDKLVELGWWIDYYRVGLDVLYQWLLNEMEWGDAAPEPRGR</sequence>
<gene>
    <name evidence="1" type="ORF">HKBW3S03_00205</name>
</gene>
<organism evidence="1 2">
    <name type="scientific">Candidatus Hakubella thermalkaliphila</name>
    <dbReference type="NCBI Taxonomy" id="2754717"/>
    <lineage>
        <taxon>Bacteria</taxon>
        <taxon>Bacillati</taxon>
        <taxon>Actinomycetota</taxon>
        <taxon>Actinomycetota incertae sedis</taxon>
        <taxon>Candidatus Hakubellales</taxon>
        <taxon>Candidatus Hakubellaceae</taxon>
        <taxon>Candidatus Hakubella</taxon>
    </lineage>
</organism>
<accession>A0A6V8NHE5</accession>
<dbReference type="EMBL" id="BLRU01000009">
    <property type="protein sequence ID" value="GFP18700.1"/>
    <property type="molecule type" value="Genomic_DNA"/>
</dbReference>
<protein>
    <submittedName>
        <fullName evidence="1">Uncharacterized protein</fullName>
    </submittedName>
</protein>
<dbReference type="Proteomes" id="UP000574717">
    <property type="component" value="Unassembled WGS sequence"/>
</dbReference>